<evidence type="ECO:0000256" key="3">
    <source>
        <dbReference type="ARBA" id="ARBA00022679"/>
    </source>
</evidence>
<dbReference type="InterPro" id="IPR013216">
    <property type="entry name" value="Methyltransf_11"/>
</dbReference>
<dbReference type="Pfam" id="PF08241">
    <property type="entry name" value="Methyltransf_11"/>
    <property type="match status" value="1"/>
</dbReference>
<dbReference type="CDD" id="cd02440">
    <property type="entry name" value="AdoMet_MTases"/>
    <property type="match status" value="1"/>
</dbReference>
<dbReference type="EMBL" id="FNDU01000003">
    <property type="protein sequence ID" value="SDH87473.1"/>
    <property type="molecule type" value="Genomic_DNA"/>
</dbReference>
<organism evidence="5 6">
    <name type="scientific">Alteribacillus bidgolensis</name>
    <dbReference type="NCBI Taxonomy" id="930129"/>
    <lineage>
        <taxon>Bacteria</taxon>
        <taxon>Bacillati</taxon>
        <taxon>Bacillota</taxon>
        <taxon>Bacilli</taxon>
        <taxon>Bacillales</taxon>
        <taxon>Bacillaceae</taxon>
        <taxon>Alteribacillus</taxon>
    </lineage>
</organism>
<dbReference type="AlphaFoldDB" id="A0A1G8FZC9"/>
<dbReference type="GO" id="GO:0008757">
    <property type="term" value="F:S-adenosylmethionine-dependent methyltransferase activity"/>
    <property type="evidence" value="ECO:0007669"/>
    <property type="project" value="InterPro"/>
</dbReference>
<dbReference type="Proteomes" id="UP000199017">
    <property type="component" value="Unassembled WGS sequence"/>
</dbReference>
<dbReference type="Gene3D" id="3.40.50.150">
    <property type="entry name" value="Vaccinia Virus protein VP39"/>
    <property type="match status" value="1"/>
</dbReference>
<dbReference type="RefSeq" id="WP_091582539.1">
    <property type="nucleotide sequence ID" value="NZ_FNDU01000003.1"/>
</dbReference>
<dbReference type="OrthoDB" id="43862at2"/>
<evidence type="ECO:0000256" key="1">
    <source>
        <dbReference type="ARBA" id="ARBA00008361"/>
    </source>
</evidence>
<dbReference type="InterPro" id="IPR051052">
    <property type="entry name" value="Diverse_substrate_MTase"/>
</dbReference>
<keyword evidence="2 5" id="KW-0489">Methyltransferase</keyword>
<feature type="domain" description="Methyltransferase type 11" evidence="4">
    <location>
        <begin position="48"/>
        <end position="143"/>
    </location>
</feature>
<dbReference type="PANTHER" id="PTHR44942:SF4">
    <property type="entry name" value="METHYLTRANSFERASE TYPE 11 DOMAIN-CONTAINING PROTEIN"/>
    <property type="match status" value="1"/>
</dbReference>
<dbReference type="InterPro" id="IPR029063">
    <property type="entry name" value="SAM-dependent_MTases_sf"/>
</dbReference>
<proteinExistence type="inferred from homology"/>
<keyword evidence="3 5" id="KW-0808">Transferase</keyword>
<protein>
    <submittedName>
        <fullName evidence="5">Methyltransferase domain-containing protein</fullName>
    </submittedName>
</protein>
<dbReference type="GO" id="GO:0032259">
    <property type="term" value="P:methylation"/>
    <property type="evidence" value="ECO:0007669"/>
    <property type="project" value="UniProtKB-KW"/>
</dbReference>
<name>A0A1G8FZC9_9BACI</name>
<dbReference type="STRING" id="930129.SAMN05216352_103155"/>
<evidence type="ECO:0000313" key="5">
    <source>
        <dbReference type="EMBL" id="SDH87473.1"/>
    </source>
</evidence>
<keyword evidence="6" id="KW-1185">Reference proteome</keyword>
<comment type="similarity">
    <text evidence="1">Belongs to the methyltransferase superfamily.</text>
</comment>
<evidence type="ECO:0000313" key="6">
    <source>
        <dbReference type="Proteomes" id="UP000199017"/>
    </source>
</evidence>
<sequence>MNSSNKDDVRHQFGSNATRYVSSAWHAAGEDLKKLVEITELTGAEHVLDVATGGGHVANALAALANEVTALDLTSEILAAAKEIHPKNGHSNIHYALGDAEKMQYPDGQFDVVTCRIAPHHFPNVKAFISETYRVLKEKGQFLLIDNTAPEVKEFDEFYNEVEKRRDFSHCRAWKKSEWISFLETAGFVIEEWHRFPKTFLFDDWCNRMNLSNESKQSLARYMMNSSEACHKKFHIKINEKSVYSFEGESVLLKAVKP</sequence>
<gene>
    <name evidence="5" type="ORF">SAMN05216352_103155</name>
</gene>
<evidence type="ECO:0000259" key="4">
    <source>
        <dbReference type="Pfam" id="PF08241"/>
    </source>
</evidence>
<dbReference type="SUPFAM" id="SSF53335">
    <property type="entry name" value="S-adenosyl-L-methionine-dependent methyltransferases"/>
    <property type="match status" value="1"/>
</dbReference>
<accession>A0A1G8FZC9</accession>
<evidence type="ECO:0000256" key="2">
    <source>
        <dbReference type="ARBA" id="ARBA00022603"/>
    </source>
</evidence>
<reference evidence="5 6" key="1">
    <citation type="submission" date="2016-10" db="EMBL/GenBank/DDBJ databases">
        <authorList>
            <person name="de Groot N.N."/>
        </authorList>
    </citation>
    <scope>NUCLEOTIDE SEQUENCE [LARGE SCALE GENOMIC DNA]</scope>
    <source>
        <strain evidence="6">P4B,CCM 7963,CECT 7998,DSM 25260,IBRC-M 10614,KCTC 13821</strain>
    </source>
</reference>
<dbReference type="PANTHER" id="PTHR44942">
    <property type="entry name" value="METHYLTRANSF_11 DOMAIN-CONTAINING PROTEIN"/>
    <property type="match status" value="1"/>
</dbReference>